<proteinExistence type="predicted"/>
<dbReference type="RefSeq" id="WP_074462056.1">
    <property type="nucleotide sequence ID" value="NZ_FMUR01000008.1"/>
</dbReference>
<reference evidence="2" key="1">
    <citation type="submission" date="2016-10" db="EMBL/GenBank/DDBJ databases">
        <authorList>
            <person name="Varghese N."/>
            <person name="Submissions S."/>
        </authorList>
    </citation>
    <scope>NUCLEOTIDE SEQUENCE [LARGE SCALE GENOMIC DNA]</scope>
    <source>
        <strain evidence="2">XBD2006</strain>
    </source>
</reference>
<dbReference type="Proteomes" id="UP000183047">
    <property type="component" value="Unassembled WGS sequence"/>
</dbReference>
<dbReference type="OrthoDB" id="9773359at2"/>
<dbReference type="EMBL" id="FMUR01000008">
    <property type="protein sequence ID" value="SCY11181.1"/>
    <property type="molecule type" value="Genomic_DNA"/>
</dbReference>
<evidence type="ECO:0000313" key="2">
    <source>
        <dbReference type="Proteomes" id="UP000183047"/>
    </source>
</evidence>
<dbReference type="AlphaFoldDB" id="A0A1G5D9H7"/>
<keyword evidence="2" id="KW-1185">Reference proteome</keyword>
<protein>
    <submittedName>
        <fullName evidence="1">Uncharacterized protein</fullName>
    </submittedName>
</protein>
<accession>A0A1G5D9H7</accession>
<name>A0A1G5D9H7_9FIRM</name>
<evidence type="ECO:0000313" key="1">
    <source>
        <dbReference type="EMBL" id="SCY11181.1"/>
    </source>
</evidence>
<gene>
    <name evidence="1" type="ORF">SAMN02910451_01400</name>
</gene>
<sequence>MAVKMYGNINGTFQASKIDLFSLAKEQDSKPKKLSDTKEGADIAPIKIDISAEGMRALLASKFPKWIDINSETEKRKFEFEHQPVISYKDRIFLDMYEKIDARKSGDEITLSDKKDALLGSFKDIADEISSGYEQGNRIRYVEDESSEDGYRKLTKEEELEILQNDFEELVEERFGEKHRKINDEVLAALNAFGNVMDNSWLKYYEPEKITEEFVDGMLDQARKYIEELK</sequence>
<organism evidence="1 2">
    <name type="scientific">Butyrivibrio hungatei</name>
    <dbReference type="NCBI Taxonomy" id="185008"/>
    <lineage>
        <taxon>Bacteria</taxon>
        <taxon>Bacillati</taxon>
        <taxon>Bacillota</taxon>
        <taxon>Clostridia</taxon>
        <taxon>Lachnospirales</taxon>
        <taxon>Lachnospiraceae</taxon>
        <taxon>Butyrivibrio</taxon>
    </lineage>
</organism>